<dbReference type="EMBL" id="JAPVEA010000002">
    <property type="protein sequence ID" value="KAJ5460509.1"/>
    <property type="molecule type" value="Genomic_DNA"/>
</dbReference>
<dbReference type="Gene3D" id="3.30.450.40">
    <property type="match status" value="1"/>
</dbReference>
<feature type="compositionally biased region" description="Polar residues" evidence="7">
    <location>
        <begin position="207"/>
        <end position="244"/>
    </location>
</feature>
<keyword evidence="12" id="KW-1185">Reference proteome</keyword>
<dbReference type="PRINTS" id="PR00344">
    <property type="entry name" value="BCTRLSENSOR"/>
</dbReference>
<dbReference type="EC" id="2.7.13.3" evidence="2"/>
<evidence type="ECO:0000256" key="1">
    <source>
        <dbReference type="ARBA" id="ARBA00000085"/>
    </source>
</evidence>
<dbReference type="CDD" id="cd00082">
    <property type="entry name" value="HisKA"/>
    <property type="match status" value="1"/>
</dbReference>
<keyword evidence="4" id="KW-0808">Transferase</keyword>
<dbReference type="Proteomes" id="UP001213681">
    <property type="component" value="Unassembled WGS sequence"/>
</dbReference>
<dbReference type="Pfam" id="PF00512">
    <property type="entry name" value="HisKA"/>
    <property type="match status" value="1"/>
</dbReference>
<evidence type="ECO:0000313" key="12">
    <source>
        <dbReference type="Proteomes" id="UP001213681"/>
    </source>
</evidence>
<dbReference type="PROSITE" id="PS50109">
    <property type="entry name" value="HIS_KIN"/>
    <property type="match status" value="1"/>
</dbReference>
<dbReference type="SUPFAM" id="SSF52172">
    <property type="entry name" value="CheY-like"/>
    <property type="match status" value="1"/>
</dbReference>
<dbReference type="InterPro" id="IPR001789">
    <property type="entry name" value="Sig_transdc_resp-reg_receiver"/>
</dbReference>
<dbReference type="GeneID" id="81595687"/>
<dbReference type="InterPro" id="IPR003661">
    <property type="entry name" value="HisK_dim/P_dom"/>
</dbReference>
<gene>
    <name evidence="11" type="ORF">N7458_002061</name>
</gene>
<keyword evidence="3 6" id="KW-0597">Phosphoprotein</keyword>
<dbReference type="GO" id="GO:0005886">
    <property type="term" value="C:plasma membrane"/>
    <property type="evidence" value="ECO:0007669"/>
    <property type="project" value="TreeGrafter"/>
</dbReference>
<dbReference type="InterPro" id="IPR011006">
    <property type="entry name" value="CheY-like_superfamily"/>
</dbReference>
<dbReference type="PANTHER" id="PTHR43047">
    <property type="entry name" value="TWO-COMPONENT HISTIDINE PROTEIN KINASE"/>
    <property type="match status" value="1"/>
</dbReference>
<dbReference type="InterPro" id="IPR005467">
    <property type="entry name" value="His_kinase_dom"/>
</dbReference>
<evidence type="ECO:0000313" key="11">
    <source>
        <dbReference type="EMBL" id="KAJ5460509.1"/>
    </source>
</evidence>
<dbReference type="Gene3D" id="3.30.565.10">
    <property type="entry name" value="Histidine kinase-like ATPase, C-terminal domain"/>
    <property type="match status" value="1"/>
</dbReference>
<feature type="domain" description="Histidine kinase" evidence="9">
    <location>
        <begin position="806"/>
        <end position="1044"/>
    </location>
</feature>
<evidence type="ECO:0000259" key="9">
    <source>
        <dbReference type="PROSITE" id="PS50109"/>
    </source>
</evidence>
<dbReference type="PANTHER" id="PTHR43047:SF76">
    <property type="entry name" value="PHYTOCHROME-LIKE HISTIDINE KINASE 2"/>
    <property type="match status" value="1"/>
</dbReference>
<organism evidence="11 12">
    <name type="scientific">Penicillium daleae</name>
    <dbReference type="NCBI Taxonomy" id="63821"/>
    <lineage>
        <taxon>Eukaryota</taxon>
        <taxon>Fungi</taxon>
        <taxon>Dikarya</taxon>
        <taxon>Ascomycota</taxon>
        <taxon>Pezizomycotina</taxon>
        <taxon>Eurotiomycetes</taxon>
        <taxon>Eurotiomycetidae</taxon>
        <taxon>Eurotiales</taxon>
        <taxon>Aspergillaceae</taxon>
        <taxon>Penicillium</taxon>
    </lineage>
</organism>
<evidence type="ECO:0000256" key="5">
    <source>
        <dbReference type="ARBA" id="ARBA00022777"/>
    </source>
</evidence>
<feature type="region of interest" description="Disordered" evidence="7">
    <location>
        <begin position="401"/>
        <end position="440"/>
    </location>
</feature>
<dbReference type="Gene3D" id="1.10.287.130">
    <property type="match status" value="1"/>
</dbReference>
<feature type="region of interest" description="Disordered" evidence="7">
    <location>
        <begin position="202"/>
        <end position="247"/>
    </location>
</feature>
<evidence type="ECO:0000256" key="2">
    <source>
        <dbReference type="ARBA" id="ARBA00012438"/>
    </source>
</evidence>
<dbReference type="RefSeq" id="XP_056769551.1">
    <property type="nucleotide sequence ID" value="XM_056905444.1"/>
</dbReference>
<proteinExistence type="predicted"/>
<dbReference type="SUPFAM" id="SSF55785">
    <property type="entry name" value="PYP-like sensor domain (PAS domain)"/>
    <property type="match status" value="1"/>
</dbReference>
<dbReference type="InterPro" id="IPR004358">
    <property type="entry name" value="Sig_transdc_His_kin-like_C"/>
</dbReference>
<feature type="domain" description="Response regulatory" evidence="10">
    <location>
        <begin position="1181"/>
        <end position="1304"/>
    </location>
</feature>
<evidence type="ECO:0000256" key="4">
    <source>
        <dbReference type="ARBA" id="ARBA00022679"/>
    </source>
</evidence>
<dbReference type="SMART" id="SM00388">
    <property type="entry name" value="HisKA"/>
    <property type="match status" value="1"/>
</dbReference>
<dbReference type="Pfam" id="PF00072">
    <property type="entry name" value="Response_reg"/>
    <property type="match status" value="1"/>
</dbReference>
<dbReference type="InterPro" id="IPR036890">
    <property type="entry name" value="HATPase_C_sf"/>
</dbReference>
<feature type="domain" description="Phytochrome chromophore attachment site" evidence="8">
    <location>
        <begin position="462"/>
        <end position="622"/>
    </location>
</feature>
<feature type="compositionally biased region" description="Polar residues" evidence="7">
    <location>
        <begin position="167"/>
        <end position="179"/>
    </location>
</feature>
<dbReference type="GO" id="GO:0000155">
    <property type="term" value="F:phosphorelay sensor kinase activity"/>
    <property type="evidence" value="ECO:0007669"/>
    <property type="project" value="InterPro"/>
</dbReference>
<feature type="region of interest" description="Disordered" evidence="7">
    <location>
        <begin position="136"/>
        <end position="185"/>
    </location>
</feature>
<dbReference type="InterPro" id="IPR003594">
    <property type="entry name" value="HATPase_dom"/>
</dbReference>
<evidence type="ECO:0000259" key="10">
    <source>
        <dbReference type="PROSITE" id="PS50110"/>
    </source>
</evidence>
<reference evidence="11" key="1">
    <citation type="submission" date="2022-12" db="EMBL/GenBank/DDBJ databases">
        <authorList>
            <person name="Petersen C."/>
        </authorList>
    </citation>
    <scope>NUCLEOTIDE SEQUENCE</scope>
    <source>
        <strain evidence="11">IBT 16125</strain>
    </source>
</reference>
<dbReference type="InterPro" id="IPR043150">
    <property type="entry name" value="Phytochrome_PHY_sf"/>
</dbReference>
<feature type="compositionally biased region" description="Basic and acidic residues" evidence="7">
    <location>
        <begin position="72"/>
        <end position="81"/>
    </location>
</feature>
<dbReference type="GO" id="GO:0006355">
    <property type="term" value="P:regulation of DNA-templated transcription"/>
    <property type="evidence" value="ECO:0007669"/>
    <property type="project" value="InterPro"/>
</dbReference>
<evidence type="ECO:0000256" key="7">
    <source>
        <dbReference type="SAM" id="MobiDB-lite"/>
    </source>
</evidence>
<dbReference type="SUPFAM" id="SSF47384">
    <property type="entry name" value="Homodimeric domain of signal transducing histidine kinase"/>
    <property type="match status" value="1"/>
</dbReference>
<dbReference type="InterPro" id="IPR036097">
    <property type="entry name" value="HisK_dim/P_sf"/>
</dbReference>
<dbReference type="SMART" id="SM00448">
    <property type="entry name" value="REC"/>
    <property type="match status" value="1"/>
</dbReference>
<evidence type="ECO:0000256" key="3">
    <source>
        <dbReference type="ARBA" id="ARBA00022553"/>
    </source>
</evidence>
<dbReference type="CDD" id="cd17546">
    <property type="entry name" value="REC_hyHK_CKI1_RcsC-like"/>
    <property type="match status" value="1"/>
</dbReference>
<feature type="modified residue" description="4-aspartylphosphate" evidence="6">
    <location>
        <position position="1232"/>
    </location>
</feature>
<name>A0AAD6G5J0_9EURO</name>
<dbReference type="SMART" id="SM00387">
    <property type="entry name" value="HATPase_c"/>
    <property type="match status" value="1"/>
</dbReference>
<sequence length="1328" mass="147363">MEFPVVVPGEPEAMTGNTCLVRQFYIFFVAPSTFLIEAHTITWPICQEMSESFESKNNSGWKIVYQGQGKYGDRPSGEKKGVARTLSVPRSGISSDAKRQTPTVTELPSSELKLELPQLGSEITERVFPVRSVVSFDSNPSSALQTPSLDKLETPISPFSDAFRRSSLANDNAPKQTNGDNDEEQRMARPDYLTQMHEKRQRLVGISPSSRVPTLTNPASINDRLLSSPNRDRASSGSSHQSTGPYERLYKSISEGAKILKPIRRSKGLQFLHEDEDDIIIQSFGALLVVTQSEEDFPVEVASTNTEEIFNIAPDDLFELKSICAIFSDSQSRIFRAHATYVLSDEYEVEEVGPEVFCLPTLDGSTQRLWCTMHTSKAYKNYIICELEPEIGGSQQLMDSIDSEGRRHRKPRPLSQFSQDEAPRRKTLSNTYDNPAQEADSMDSELLNILPRILKRISSAQSLDALIQHTISILQDMTKFHRVTVYHFDGDRNGIVVADTLEPSENLESFQGMHFQESTFPKDLKRQYLRNKFSFSYRKGENVSELVYGASTNKMALDLSHCYLTATPDDPASDSTQTSACACMSISINVFGKLWGLISCQSYDERLRLHPLLQRVSWFIGEAVSSNIERLSYTLPFQLKDQAAEAASEEIACPSGDLLGLFGSDYAAASILEKVKLLGKPADSQEVLALLEYLRAKEIETVLWSTDISADFQDLDYSPGFRHLASLLYIPLSANGHDFIIFFRTYPKTKEDTSALDLASRPLDWSAAEFGKASMLTLLYRTFTEIWQEREVAMQNNQLMRLLLANTAHEFRTPLNAIINYLEIALDSSLNQETQENLSRSHSASKSLVYIINDLLDLTNAENGQKLIKDEAFNLSETLCDATNIFSEEAKQKNVNLQVVQHLELPPVLGDQRRVRQVITNLISNAVQHTSAGAVTIESCMIPEPCEPGHISVEVAIHDTGAGMSLETVETLFCELEQVSNTEYIQRPSSGGGSCNTAVIESSSVLGLGLALVARIVRNMDGQLSLKSEEGTGSCFKIRLKFPLPSGETVNAKVASVGSCGHQTCHQNSDATPAPKDNTPGGNNGIHCHCGDDSFPGPGPGQKDSNCLDVEIALANGGSRSITLAAPHLTSDKRTKAVEGLFTAPEQEIEEKTRVFLKEPKTPAKESDTTTAEMDAKSKLHVLVAEDDPVNSTILKKRLEKFGYQIRLTGNGKECAAVYRENPGSFDAILMDLQMPIVDGKSAAKMIREYEVQTDLRHDYVPIFAVSASLLEKDRQTYVESGFDGWIMKPIDFQRIHELLSGVKSTERRSECFYRSGMWEQGGWFAGS</sequence>
<dbReference type="InterPro" id="IPR013654">
    <property type="entry name" value="PAS_2"/>
</dbReference>
<dbReference type="InterPro" id="IPR016132">
    <property type="entry name" value="Phyto_chromo_attachment"/>
</dbReference>
<evidence type="ECO:0000259" key="8">
    <source>
        <dbReference type="PROSITE" id="PS50046"/>
    </source>
</evidence>
<accession>A0AAD6G5J0</accession>
<dbReference type="PROSITE" id="PS50046">
    <property type="entry name" value="PHYTOCHROME_2"/>
    <property type="match status" value="1"/>
</dbReference>
<dbReference type="SUPFAM" id="SSF55781">
    <property type="entry name" value="GAF domain-like"/>
    <property type="match status" value="2"/>
</dbReference>
<feature type="region of interest" description="Disordered" evidence="7">
    <location>
        <begin position="72"/>
        <end position="109"/>
    </location>
</feature>
<dbReference type="Gene3D" id="3.30.450.20">
    <property type="entry name" value="PAS domain"/>
    <property type="match status" value="1"/>
</dbReference>
<dbReference type="GO" id="GO:0009927">
    <property type="term" value="F:histidine phosphotransfer kinase activity"/>
    <property type="evidence" value="ECO:0007669"/>
    <property type="project" value="TreeGrafter"/>
</dbReference>
<keyword evidence="5" id="KW-0418">Kinase</keyword>
<dbReference type="Gene3D" id="3.40.50.2300">
    <property type="match status" value="1"/>
</dbReference>
<dbReference type="Pfam" id="PF02518">
    <property type="entry name" value="HATPase_c"/>
    <property type="match status" value="1"/>
</dbReference>
<feature type="compositionally biased region" description="Polar residues" evidence="7">
    <location>
        <begin position="136"/>
        <end position="148"/>
    </location>
</feature>
<protein>
    <recommendedName>
        <fullName evidence="2">histidine kinase</fullName>
        <ecNumber evidence="2">2.7.13.3</ecNumber>
    </recommendedName>
</protein>
<evidence type="ECO:0000256" key="6">
    <source>
        <dbReference type="PROSITE-ProRule" id="PRU00169"/>
    </source>
</evidence>
<comment type="caution">
    <text evidence="11">The sequence shown here is derived from an EMBL/GenBank/DDBJ whole genome shotgun (WGS) entry which is preliminary data.</text>
</comment>
<dbReference type="SUPFAM" id="SSF55874">
    <property type="entry name" value="ATPase domain of HSP90 chaperone/DNA topoisomerase II/histidine kinase"/>
    <property type="match status" value="1"/>
</dbReference>
<dbReference type="PROSITE" id="PS50110">
    <property type="entry name" value="RESPONSE_REGULATORY"/>
    <property type="match status" value="1"/>
</dbReference>
<reference evidence="11" key="2">
    <citation type="journal article" date="2023" name="IMA Fungus">
        <title>Comparative genomic study of the Penicillium genus elucidates a diverse pangenome and 15 lateral gene transfer events.</title>
        <authorList>
            <person name="Petersen C."/>
            <person name="Sorensen T."/>
            <person name="Nielsen M.R."/>
            <person name="Sondergaard T.E."/>
            <person name="Sorensen J.L."/>
            <person name="Fitzpatrick D.A."/>
            <person name="Frisvad J.C."/>
            <person name="Nielsen K.L."/>
        </authorList>
    </citation>
    <scope>NUCLEOTIDE SEQUENCE</scope>
    <source>
        <strain evidence="11">IBT 16125</strain>
    </source>
</reference>
<dbReference type="InterPro" id="IPR035965">
    <property type="entry name" value="PAS-like_dom_sf"/>
</dbReference>
<dbReference type="Pfam" id="PF08446">
    <property type="entry name" value="PAS_2"/>
    <property type="match status" value="1"/>
</dbReference>
<dbReference type="InterPro" id="IPR029016">
    <property type="entry name" value="GAF-like_dom_sf"/>
</dbReference>
<comment type="catalytic activity">
    <reaction evidence="1">
        <text>ATP + protein L-histidine = ADP + protein N-phospho-L-histidine.</text>
        <dbReference type="EC" id="2.7.13.3"/>
    </reaction>
</comment>
<dbReference type="Gene3D" id="3.30.450.270">
    <property type="match status" value="1"/>
</dbReference>